<evidence type="ECO:0000313" key="2">
    <source>
        <dbReference type="EMBL" id="EFI26617.1"/>
    </source>
</evidence>
<dbReference type="Proteomes" id="UP000001861">
    <property type="component" value="Unassembled WGS sequence"/>
</dbReference>
<dbReference type="AlphaFoldDB" id="D6RQR9"/>
<feature type="region of interest" description="Disordered" evidence="1">
    <location>
        <begin position="26"/>
        <end position="53"/>
    </location>
</feature>
<dbReference type="RefSeq" id="XP_002910111.1">
    <property type="nucleotide sequence ID" value="XM_002910065.1"/>
</dbReference>
<comment type="caution">
    <text evidence="2">The sequence shown here is derived from an EMBL/GenBank/DDBJ whole genome shotgun (WGS) entry which is preliminary data.</text>
</comment>
<accession>D6RQR9</accession>
<keyword evidence="3" id="KW-1185">Reference proteome</keyword>
<dbReference type="VEuPathDB" id="FungiDB:CC1G_15389"/>
<proteinExistence type="predicted"/>
<evidence type="ECO:0000313" key="3">
    <source>
        <dbReference type="Proteomes" id="UP000001861"/>
    </source>
</evidence>
<dbReference type="InParanoid" id="D6RQR9"/>
<dbReference type="HOGENOM" id="CLU_2654412_0_0_1"/>
<gene>
    <name evidence="2" type="ORF">CC1G_15389</name>
</gene>
<reference evidence="2 3" key="1">
    <citation type="journal article" date="2010" name="Proc. Natl. Acad. Sci. U.S.A.">
        <title>Insights into evolution of multicellular fungi from the assembled chromosomes of the mushroom Coprinopsis cinerea (Coprinus cinereus).</title>
        <authorList>
            <person name="Stajich J.E."/>
            <person name="Wilke S.K."/>
            <person name="Ahren D."/>
            <person name="Au C.H."/>
            <person name="Birren B.W."/>
            <person name="Borodovsky M."/>
            <person name="Burns C."/>
            <person name="Canback B."/>
            <person name="Casselton L.A."/>
            <person name="Cheng C.K."/>
            <person name="Deng J."/>
            <person name="Dietrich F.S."/>
            <person name="Fargo D.C."/>
            <person name="Farman M.L."/>
            <person name="Gathman A.C."/>
            <person name="Goldberg J."/>
            <person name="Guigo R."/>
            <person name="Hoegger P.J."/>
            <person name="Hooker J.B."/>
            <person name="Huggins A."/>
            <person name="James T.Y."/>
            <person name="Kamada T."/>
            <person name="Kilaru S."/>
            <person name="Kodira C."/>
            <person name="Kues U."/>
            <person name="Kupfer D."/>
            <person name="Kwan H.S."/>
            <person name="Lomsadze A."/>
            <person name="Li W."/>
            <person name="Lilly W.W."/>
            <person name="Ma L.J."/>
            <person name="Mackey A.J."/>
            <person name="Manning G."/>
            <person name="Martin F."/>
            <person name="Muraguchi H."/>
            <person name="Natvig D.O."/>
            <person name="Palmerini H."/>
            <person name="Ramesh M.A."/>
            <person name="Rehmeyer C.J."/>
            <person name="Roe B.A."/>
            <person name="Shenoy N."/>
            <person name="Stanke M."/>
            <person name="Ter-Hovhannisyan V."/>
            <person name="Tunlid A."/>
            <person name="Velagapudi R."/>
            <person name="Vision T.J."/>
            <person name="Zeng Q."/>
            <person name="Zolan M.E."/>
            <person name="Pukkila P.J."/>
        </authorList>
    </citation>
    <scope>NUCLEOTIDE SEQUENCE [LARGE SCALE GENOMIC DNA]</scope>
    <source>
        <strain evidence="3">Okayama-7 / 130 / ATCC MYA-4618 / FGSC 9003</strain>
    </source>
</reference>
<evidence type="ECO:0000256" key="1">
    <source>
        <dbReference type="SAM" id="MobiDB-lite"/>
    </source>
</evidence>
<organism evidence="2 3">
    <name type="scientific">Coprinopsis cinerea (strain Okayama-7 / 130 / ATCC MYA-4618 / FGSC 9003)</name>
    <name type="common">Inky cap fungus</name>
    <name type="synonym">Hormographiella aspergillata</name>
    <dbReference type="NCBI Taxonomy" id="240176"/>
    <lineage>
        <taxon>Eukaryota</taxon>
        <taxon>Fungi</taxon>
        <taxon>Dikarya</taxon>
        <taxon>Basidiomycota</taxon>
        <taxon>Agaricomycotina</taxon>
        <taxon>Agaricomycetes</taxon>
        <taxon>Agaricomycetidae</taxon>
        <taxon>Agaricales</taxon>
        <taxon>Agaricineae</taxon>
        <taxon>Psathyrellaceae</taxon>
        <taxon>Coprinopsis</taxon>
    </lineage>
</organism>
<dbReference type="KEGG" id="cci:CC1G_15389"/>
<dbReference type="EMBL" id="AACS02000012">
    <property type="protein sequence ID" value="EFI26617.1"/>
    <property type="molecule type" value="Genomic_DNA"/>
</dbReference>
<dbReference type="GeneID" id="9380060"/>
<sequence length="76" mass="8611">MLWLVIDNNNVSNSVKRVQIETHVQQHRRGVAVPHQRYQRQGSNPAAKWTSASKPRLAFIQTATNQPTAHPPVLHP</sequence>
<name>D6RQR9_COPC7</name>
<protein>
    <submittedName>
        <fullName evidence="2">Uncharacterized protein</fullName>
    </submittedName>
</protein>